<dbReference type="EMBL" id="HF935720">
    <property type="protein sequence ID" value="CCX12602.1"/>
    <property type="molecule type" value="Genomic_DNA"/>
</dbReference>
<accession>U4LDI0</accession>
<evidence type="ECO:0000313" key="2">
    <source>
        <dbReference type="Proteomes" id="UP000018144"/>
    </source>
</evidence>
<reference evidence="1 2" key="1">
    <citation type="journal article" date="2013" name="PLoS Genet.">
        <title>The genome and development-dependent transcriptomes of Pyronema confluens: a window into fungal evolution.</title>
        <authorList>
            <person name="Traeger S."/>
            <person name="Altegoer F."/>
            <person name="Freitag M."/>
            <person name="Gabaldon T."/>
            <person name="Kempken F."/>
            <person name="Kumar A."/>
            <person name="Marcet-Houben M."/>
            <person name="Poggeler S."/>
            <person name="Stajich J.E."/>
            <person name="Nowrousian M."/>
        </authorList>
    </citation>
    <scope>NUCLEOTIDE SEQUENCE [LARGE SCALE GENOMIC DNA]</scope>
    <source>
        <strain evidence="2">CBS 100304</strain>
        <tissue evidence="1">Vegetative mycelium</tissue>
    </source>
</reference>
<protein>
    <submittedName>
        <fullName evidence="1">Uncharacterized protein</fullName>
    </submittedName>
</protein>
<sequence length="208" mass="23703">MALYGLRIPPAPKYNGSETPDTSATIALIPQTDTIKRDGTESEPKSEEGMRVLLFGFIPITRFCRVKHGRRLSPRDWIIQKVMAYDISKGQRKSYKHSTEAQHNPDVFEVEASTFRGPTRAINQTPTTIEEFMDNSRYSVARISRASGRRWETPNTIDAYIDNARRTNPSRWETPNTIEGYVDNARRIGSYEFRGDSLFLSSSGTGFW</sequence>
<organism evidence="1 2">
    <name type="scientific">Pyronema omphalodes (strain CBS 100304)</name>
    <name type="common">Pyronema confluens</name>
    <dbReference type="NCBI Taxonomy" id="1076935"/>
    <lineage>
        <taxon>Eukaryota</taxon>
        <taxon>Fungi</taxon>
        <taxon>Dikarya</taxon>
        <taxon>Ascomycota</taxon>
        <taxon>Pezizomycotina</taxon>
        <taxon>Pezizomycetes</taxon>
        <taxon>Pezizales</taxon>
        <taxon>Pyronemataceae</taxon>
        <taxon>Pyronema</taxon>
    </lineage>
</organism>
<proteinExistence type="predicted"/>
<name>U4LDI0_PYROM</name>
<dbReference type="Proteomes" id="UP000018144">
    <property type="component" value="Unassembled WGS sequence"/>
</dbReference>
<evidence type="ECO:0000313" key="1">
    <source>
        <dbReference type="EMBL" id="CCX12602.1"/>
    </source>
</evidence>
<dbReference type="AlphaFoldDB" id="U4LDI0"/>
<gene>
    <name evidence="1" type="ORF">PCON_12196</name>
</gene>
<keyword evidence="2" id="KW-1185">Reference proteome</keyword>